<dbReference type="OrthoDB" id="9789797at2"/>
<dbReference type="PANTHER" id="PTHR42724:SF1">
    <property type="entry name" value="TETRAACYLDISACCHARIDE 4'-KINASE, MITOCHONDRIAL-RELATED"/>
    <property type="match status" value="1"/>
</dbReference>
<organism evidence="14 15">
    <name type="scientific">Thermocrinis albus (strain DSM 14484 / JCM 11386 / HI 11/12)</name>
    <dbReference type="NCBI Taxonomy" id="638303"/>
    <lineage>
        <taxon>Bacteria</taxon>
        <taxon>Pseudomonadati</taxon>
        <taxon>Aquificota</taxon>
        <taxon>Aquificia</taxon>
        <taxon>Aquificales</taxon>
        <taxon>Aquificaceae</taxon>
        <taxon>Thermocrinis</taxon>
    </lineage>
</organism>
<dbReference type="Pfam" id="PF02606">
    <property type="entry name" value="LpxK"/>
    <property type="match status" value="1"/>
</dbReference>
<evidence type="ECO:0000256" key="2">
    <source>
        <dbReference type="ARBA" id="ARBA00004870"/>
    </source>
</evidence>
<dbReference type="NCBIfam" id="TIGR00682">
    <property type="entry name" value="lpxK"/>
    <property type="match status" value="1"/>
</dbReference>
<dbReference type="Proteomes" id="UP000002043">
    <property type="component" value="Chromosome"/>
</dbReference>
<evidence type="ECO:0000313" key="14">
    <source>
        <dbReference type="EMBL" id="ADC88713.1"/>
    </source>
</evidence>
<evidence type="ECO:0000256" key="12">
    <source>
        <dbReference type="ARBA" id="ARBA00029757"/>
    </source>
</evidence>
<dbReference type="InterPro" id="IPR003758">
    <property type="entry name" value="LpxK"/>
</dbReference>
<evidence type="ECO:0000256" key="1">
    <source>
        <dbReference type="ARBA" id="ARBA00002274"/>
    </source>
</evidence>
<sequence length="320" mass="36472">MTLNPYAWVVNLRNYLYDKKLLPVCKPKVPVVSVGNLSVGGSGKTSVVRFLAESFSRHLHVVILSRGYRRKSKGTVVVSVRGDVKVSWEEAGDEAYMLAKVLPNTSVVVDEDRCRGAAIAVRELKADMLLLDDGFQHRRIHRDIDLLLLKREDVTDRVLPFGRLREPFDNYKRAHAVILAYQELGEWDLDLPAVRFNMVRENWKVLSTSGEVIDPSGYEFVAFCGLGDNNQFFRTLDILGIKTKARLSFPDHHHYRDLHLLKDQLYITTLKDAVKFPPYPNLFYLDFSVRVEGLIEWISRKLNIIINLRAGSSAGRATDS</sequence>
<comment type="catalytic activity">
    <reaction evidence="13">
        <text>a lipid A disaccharide + ATP = a lipid IVA + ADP + H(+)</text>
        <dbReference type="Rhea" id="RHEA:67840"/>
        <dbReference type="ChEBI" id="CHEBI:15378"/>
        <dbReference type="ChEBI" id="CHEBI:30616"/>
        <dbReference type="ChEBI" id="CHEBI:176343"/>
        <dbReference type="ChEBI" id="CHEBI:176425"/>
        <dbReference type="ChEBI" id="CHEBI:456216"/>
        <dbReference type="EC" id="2.7.1.130"/>
    </reaction>
</comment>
<evidence type="ECO:0000256" key="8">
    <source>
        <dbReference type="ARBA" id="ARBA00022741"/>
    </source>
</evidence>
<name>D3SNH6_THEAH</name>
<feature type="binding site" evidence="13">
    <location>
        <begin position="38"/>
        <end position="45"/>
    </location>
    <ligand>
        <name>ATP</name>
        <dbReference type="ChEBI" id="CHEBI:30616"/>
    </ligand>
</feature>
<evidence type="ECO:0000256" key="11">
    <source>
        <dbReference type="ARBA" id="ARBA00023098"/>
    </source>
</evidence>
<dbReference type="EC" id="2.7.1.130" evidence="3 13"/>
<dbReference type="KEGG" id="tal:Thal_0075"/>
<keyword evidence="8 13" id="KW-0547">Nucleotide-binding</keyword>
<dbReference type="SUPFAM" id="SSF52540">
    <property type="entry name" value="P-loop containing nucleoside triphosphate hydrolases"/>
    <property type="match status" value="1"/>
</dbReference>
<keyword evidence="11 13" id="KW-0443">Lipid metabolism</keyword>
<evidence type="ECO:0000256" key="6">
    <source>
        <dbReference type="ARBA" id="ARBA00022556"/>
    </source>
</evidence>
<dbReference type="STRING" id="638303.Thal_0075"/>
<evidence type="ECO:0000256" key="13">
    <source>
        <dbReference type="HAMAP-Rule" id="MF_00409"/>
    </source>
</evidence>
<evidence type="ECO:0000256" key="3">
    <source>
        <dbReference type="ARBA" id="ARBA00012071"/>
    </source>
</evidence>
<comment type="pathway">
    <text evidence="2 13">Glycolipid biosynthesis; lipid IV(A) biosynthesis; lipid IV(A) from (3R)-3-hydroxytetradecanoyl-[acyl-carrier-protein] and UDP-N-acetyl-alpha-D-glucosamine: step 6/6.</text>
</comment>
<dbReference type="GO" id="GO:0009029">
    <property type="term" value="F:lipid-A 4'-kinase activity"/>
    <property type="evidence" value="ECO:0007669"/>
    <property type="project" value="UniProtKB-UniRule"/>
</dbReference>
<keyword evidence="5 13" id="KW-0444">Lipid biosynthesis</keyword>
<dbReference type="InterPro" id="IPR027417">
    <property type="entry name" value="P-loop_NTPase"/>
</dbReference>
<keyword evidence="7 13" id="KW-0808">Transferase</keyword>
<dbReference type="UniPathway" id="UPA00359">
    <property type="reaction ID" value="UER00482"/>
</dbReference>
<keyword evidence="9 13" id="KW-0418">Kinase</keyword>
<dbReference type="GO" id="GO:0005524">
    <property type="term" value="F:ATP binding"/>
    <property type="evidence" value="ECO:0007669"/>
    <property type="project" value="UniProtKB-UniRule"/>
</dbReference>
<accession>D3SNH6</accession>
<dbReference type="GO" id="GO:0009245">
    <property type="term" value="P:lipid A biosynthetic process"/>
    <property type="evidence" value="ECO:0007669"/>
    <property type="project" value="UniProtKB-UniRule"/>
</dbReference>
<dbReference type="AlphaFoldDB" id="D3SNH6"/>
<dbReference type="GO" id="GO:0005886">
    <property type="term" value="C:plasma membrane"/>
    <property type="evidence" value="ECO:0007669"/>
    <property type="project" value="TreeGrafter"/>
</dbReference>
<dbReference type="RefSeq" id="WP_012991120.1">
    <property type="nucleotide sequence ID" value="NC_013894.1"/>
</dbReference>
<dbReference type="HAMAP" id="MF_00409">
    <property type="entry name" value="LpxK"/>
    <property type="match status" value="1"/>
</dbReference>
<comment type="function">
    <text evidence="1 13">Transfers the gamma-phosphate of ATP to the 4'-position of a tetraacyldisaccharide 1-phosphate intermediate (termed DS-1-P) to form tetraacyldisaccharide 1,4'-bis-phosphate (lipid IVA).</text>
</comment>
<dbReference type="EMBL" id="CP001931">
    <property type="protein sequence ID" value="ADC88713.1"/>
    <property type="molecule type" value="Genomic_DNA"/>
</dbReference>
<dbReference type="GO" id="GO:0009244">
    <property type="term" value="P:lipopolysaccharide core region biosynthetic process"/>
    <property type="evidence" value="ECO:0007669"/>
    <property type="project" value="TreeGrafter"/>
</dbReference>
<evidence type="ECO:0000256" key="4">
    <source>
        <dbReference type="ARBA" id="ARBA00016436"/>
    </source>
</evidence>
<evidence type="ECO:0000256" key="9">
    <source>
        <dbReference type="ARBA" id="ARBA00022777"/>
    </source>
</evidence>
<evidence type="ECO:0000256" key="7">
    <source>
        <dbReference type="ARBA" id="ARBA00022679"/>
    </source>
</evidence>
<dbReference type="eggNOG" id="COG1663">
    <property type="taxonomic scope" value="Bacteria"/>
</dbReference>
<keyword evidence="6 13" id="KW-0441">Lipid A biosynthesis</keyword>
<dbReference type="PANTHER" id="PTHR42724">
    <property type="entry name" value="TETRAACYLDISACCHARIDE 4'-KINASE"/>
    <property type="match status" value="1"/>
</dbReference>
<comment type="similarity">
    <text evidence="13">Belongs to the LpxK family.</text>
</comment>
<keyword evidence="15" id="KW-1185">Reference proteome</keyword>
<reference evidence="15" key="1">
    <citation type="journal article" date="2010" name="Stand. Genomic Sci.">
        <title>Complete genome sequence of Thermocrinis albus type strain (HI 11/12T).</title>
        <authorList>
            <person name="Wirth R."/>
            <person name="Sikorski J."/>
            <person name="Brambilla E."/>
            <person name="Misra M."/>
            <person name="Lapidus A."/>
            <person name="Copeland A."/>
            <person name="Nolan M."/>
            <person name="Lucas S."/>
            <person name="Chen F."/>
            <person name="Tice H."/>
            <person name="Cheng J.F."/>
            <person name="Han C."/>
            <person name="Detter J.C."/>
            <person name="Tapia R."/>
            <person name="Bruce D."/>
            <person name="Goodwin L."/>
            <person name="Pitluck S."/>
            <person name="Pati A."/>
            <person name="Anderson I."/>
            <person name="Ivanova N."/>
            <person name="Mavromatis K."/>
            <person name="Mikhailova N."/>
            <person name="Chen A."/>
            <person name="Palaniappan K."/>
            <person name="Bilek Y."/>
            <person name="Hader T."/>
            <person name="Land M."/>
            <person name="Hauser L."/>
            <person name="Chang Y.J."/>
            <person name="Jeffries C.D."/>
            <person name="Tindall B.J."/>
            <person name="Rohde M."/>
            <person name="Goker M."/>
            <person name="Bristow J."/>
            <person name="Eisen J.A."/>
            <person name="Markowitz V."/>
            <person name="Hugenholtz P."/>
            <person name="Kyrpides N.C."/>
            <person name="Klenk H.P."/>
        </authorList>
    </citation>
    <scope>NUCLEOTIDE SEQUENCE [LARGE SCALE GENOMIC DNA]</scope>
    <source>
        <strain evidence="15">DSM 14484 / JCM 11386 / HI 11/12</strain>
    </source>
</reference>
<gene>
    <name evidence="13" type="primary">lpxK</name>
    <name evidence="14" type="ordered locus">Thal_0075</name>
</gene>
<dbReference type="HOGENOM" id="CLU_038816_6_0_0"/>
<evidence type="ECO:0000313" key="15">
    <source>
        <dbReference type="Proteomes" id="UP000002043"/>
    </source>
</evidence>
<evidence type="ECO:0000256" key="5">
    <source>
        <dbReference type="ARBA" id="ARBA00022516"/>
    </source>
</evidence>
<proteinExistence type="inferred from homology"/>
<protein>
    <recommendedName>
        <fullName evidence="4 13">Tetraacyldisaccharide 4'-kinase</fullName>
        <ecNumber evidence="3 13">2.7.1.130</ecNumber>
    </recommendedName>
    <alternativeName>
        <fullName evidence="12 13">Lipid A 4'-kinase</fullName>
    </alternativeName>
</protein>
<evidence type="ECO:0000256" key="10">
    <source>
        <dbReference type="ARBA" id="ARBA00022840"/>
    </source>
</evidence>
<keyword evidence="10 13" id="KW-0067">ATP-binding</keyword>